<dbReference type="Gene3D" id="1.10.287.130">
    <property type="match status" value="1"/>
</dbReference>
<evidence type="ECO:0000256" key="4">
    <source>
        <dbReference type="ARBA" id="ARBA00022553"/>
    </source>
</evidence>
<dbReference type="CDD" id="cd00075">
    <property type="entry name" value="HATPase"/>
    <property type="match status" value="1"/>
</dbReference>
<evidence type="ECO:0000313" key="16">
    <source>
        <dbReference type="Proteomes" id="UP000092713"/>
    </source>
</evidence>
<dbReference type="InterPro" id="IPR036097">
    <property type="entry name" value="HisK_dim/P_sf"/>
</dbReference>
<dbReference type="Gene3D" id="3.30.565.10">
    <property type="entry name" value="Histidine kinase-like ATPase, C-terminal domain"/>
    <property type="match status" value="1"/>
</dbReference>
<dbReference type="GO" id="GO:0016020">
    <property type="term" value="C:membrane"/>
    <property type="evidence" value="ECO:0007669"/>
    <property type="project" value="UniProtKB-SubCell"/>
</dbReference>
<keyword evidence="10" id="KW-1133">Transmembrane helix</keyword>
<dbReference type="RefSeq" id="WP_065306584.1">
    <property type="nucleotide sequence ID" value="NZ_LOCQ01000043.1"/>
</dbReference>
<comment type="catalytic activity">
    <reaction evidence="1">
        <text>ATP + protein L-histidine = ADP + protein N-phospho-L-histidine.</text>
        <dbReference type="EC" id="2.7.13.3"/>
    </reaction>
</comment>
<sequence length="394" mass="42267">MLTIILLLLAGAILMALRFVQLRRALLRARAGETQFHLLAEHSRDAQFLLDASTFELLYISPAARHMSGLELPALQEHAALLCADVPARLQRWQGGDSSRLTLTREAELAHRDGRMLALEITSTLVERMAGRPWTLVGSVRDVTEAQQEEAQRAVEQKRFASMLSHEFRTPLATIDGAAQRLVATGGGADEATRKRYAKIQAAVDRLLAMIDDYLSPERMAAIGRERAADGIAPLALLQQAAATVPASHPVQLQLDEDLPARLRCDVAGMALALKILLENAVKFSPTGSSITLEGRLAQQGGVALVVRDCGPGVPEAEMAHVFDKGYRGSVAAGLPGAGLGLYMARAVVEVHGGSLLLENREDGGTAFCIWLPLPVAAGKSLASAEVNRDNSLT</sequence>
<dbReference type="EMBL" id="LOCQ01000043">
    <property type="protein sequence ID" value="OBV40856.1"/>
    <property type="molecule type" value="Genomic_DNA"/>
</dbReference>
<dbReference type="InterPro" id="IPR050351">
    <property type="entry name" value="BphY/WalK/GraS-like"/>
</dbReference>
<keyword evidence="7" id="KW-0547">Nucleotide-binding</keyword>
<dbReference type="SMART" id="SM00388">
    <property type="entry name" value="HisKA"/>
    <property type="match status" value="1"/>
</dbReference>
<gene>
    <name evidence="15" type="ORF">ASR47_102061</name>
</gene>
<dbReference type="Pfam" id="PF00512">
    <property type="entry name" value="HisKA"/>
    <property type="match status" value="1"/>
</dbReference>
<dbReference type="EC" id="2.7.13.3" evidence="3"/>
<dbReference type="InterPro" id="IPR003594">
    <property type="entry name" value="HATPase_dom"/>
</dbReference>
<dbReference type="SUPFAM" id="SSF55874">
    <property type="entry name" value="ATPase domain of HSP90 chaperone/DNA topoisomerase II/histidine kinase"/>
    <property type="match status" value="1"/>
</dbReference>
<accession>A0A1A7C4L1</accession>
<evidence type="ECO:0000256" key="2">
    <source>
        <dbReference type="ARBA" id="ARBA00004141"/>
    </source>
</evidence>
<dbReference type="InterPro" id="IPR005467">
    <property type="entry name" value="His_kinase_dom"/>
</dbReference>
<dbReference type="SUPFAM" id="SSF47384">
    <property type="entry name" value="Homodimeric domain of signal transducing histidine kinase"/>
    <property type="match status" value="1"/>
</dbReference>
<evidence type="ECO:0000259" key="14">
    <source>
        <dbReference type="PROSITE" id="PS50113"/>
    </source>
</evidence>
<dbReference type="InterPro" id="IPR004358">
    <property type="entry name" value="Sig_transdc_His_kin-like_C"/>
</dbReference>
<dbReference type="PROSITE" id="PS50109">
    <property type="entry name" value="HIS_KIN"/>
    <property type="match status" value="1"/>
</dbReference>
<evidence type="ECO:0000256" key="9">
    <source>
        <dbReference type="ARBA" id="ARBA00022840"/>
    </source>
</evidence>
<evidence type="ECO:0000256" key="5">
    <source>
        <dbReference type="ARBA" id="ARBA00022679"/>
    </source>
</evidence>
<dbReference type="CDD" id="cd00082">
    <property type="entry name" value="HisKA"/>
    <property type="match status" value="1"/>
</dbReference>
<dbReference type="AlphaFoldDB" id="A0A1A7C4L1"/>
<dbReference type="InterPro" id="IPR035965">
    <property type="entry name" value="PAS-like_dom_sf"/>
</dbReference>
<dbReference type="PATRIC" id="fig|1747903.4.peg.4514"/>
<evidence type="ECO:0000256" key="8">
    <source>
        <dbReference type="ARBA" id="ARBA00022777"/>
    </source>
</evidence>
<dbReference type="InterPro" id="IPR003661">
    <property type="entry name" value="HisK_dim/P_dom"/>
</dbReference>
<dbReference type="PANTHER" id="PTHR42878">
    <property type="entry name" value="TWO-COMPONENT HISTIDINE KINASE"/>
    <property type="match status" value="1"/>
</dbReference>
<feature type="domain" description="PAC" evidence="14">
    <location>
        <begin position="103"/>
        <end position="155"/>
    </location>
</feature>
<dbReference type="InterPro" id="IPR000014">
    <property type="entry name" value="PAS"/>
</dbReference>
<dbReference type="NCBIfam" id="TIGR00229">
    <property type="entry name" value="sensory_box"/>
    <property type="match status" value="1"/>
</dbReference>
<dbReference type="PRINTS" id="PR00344">
    <property type="entry name" value="BCTRLSENSOR"/>
</dbReference>
<dbReference type="SUPFAM" id="SSF55785">
    <property type="entry name" value="PYP-like sensor domain (PAS domain)"/>
    <property type="match status" value="1"/>
</dbReference>
<evidence type="ECO:0000256" key="1">
    <source>
        <dbReference type="ARBA" id="ARBA00000085"/>
    </source>
</evidence>
<keyword evidence="4" id="KW-0597">Phosphoprotein</keyword>
<keyword evidence="8" id="KW-0418">Kinase</keyword>
<dbReference type="GO" id="GO:0000156">
    <property type="term" value="F:phosphorelay response regulator activity"/>
    <property type="evidence" value="ECO:0007669"/>
    <property type="project" value="TreeGrafter"/>
</dbReference>
<keyword evidence="16" id="KW-1185">Reference proteome</keyword>
<keyword evidence="12" id="KW-0472">Membrane</keyword>
<evidence type="ECO:0000313" key="15">
    <source>
        <dbReference type="EMBL" id="OBV40856.1"/>
    </source>
</evidence>
<keyword evidence="9" id="KW-0067">ATP-binding</keyword>
<dbReference type="CDD" id="cd00130">
    <property type="entry name" value="PAS"/>
    <property type="match status" value="1"/>
</dbReference>
<dbReference type="STRING" id="1747903.ASR47_102061"/>
<dbReference type="GO" id="GO:0005524">
    <property type="term" value="F:ATP binding"/>
    <property type="evidence" value="ECO:0007669"/>
    <property type="project" value="UniProtKB-KW"/>
</dbReference>
<dbReference type="PROSITE" id="PS50113">
    <property type="entry name" value="PAC"/>
    <property type="match status" value="1"/>
</dbReference>
<dbReference type="InterPro" id="IPR000700">
    <property type="entry name" value="PAS-assoc_C"/>
</dbReference>
<comment type="subcellular location">
    <subcellularLocation>
        <location evidence="2">Membrane</location>
        <topology evidence="2">Multi-pass membrane protein</topology>
    </subcellularLocation>
</comment>
<dbReference type="SMART" id="SM00387">
    <property type="entry name" value="HATPase_c"/>
    <property type="match status" value="1"/>
</dbReference>
<dbReference type="Proteomes" id="UP000092713">
    <property type="component" value="Unassembled WGS sequence"/>
</dbReference>
<evidence type="ECO:0000256" key="7">
    <source>
        <dbReference type="ARBA" id="ARBA00022741"/>
    </source>
</evidence>
<dbReference type="GO" id="GO:0030295">
    <property type="term" value="F:protein kinase activator activity"/>
    <property type="evidence" value="ECO:0007669"/>
    <property type="project" value="TreeGrafter"/>
</dbReference>
<reference evidence="15 16" key="1">
    <citation type="submission" date="2016-04" db="EMBL/GenBank/DDBJ databases">
        <title>Draft genome sequence of Janthinobacterium psychrotolerans sp. nov., isolated from freshwater sediments in Denmark.</title>
        <authorList>
            <person name="Gong X."/>
            <person name="Skrivergaard S."/>
            <person name="Korsgaard B.S."/>
            <person name="Schreiber L."/>
            <person name="Marshall I.P."/>
            <person name="Finster K."/>
            <person name="Schramm A."/>
        </authorList>
    </citation>
    <scope>NUCLEOTIDE SEQUENCE [LARGE SCALE GENOMIC DNA]</scope>
    <source>
        <strain evidence="15 16">S3-2</strain>
    </source>
</reference>
<feature type="domain" description="Histidine kinase" evidence="13">
    <location>
        <begin position="163"/>
        <end position="376"/>
    </location>
</feature>
<keyword evidence="6" id="KW-0812">Transmembrane</keyword>
<dbReference type="GO" id="GO:0000155">
    <property type="term" value="F:phosphorelay sensor kinase activity"/>
    <property type="evidence" value="ECO:0007669"/>
    <property type="project" value="InterPro"/>
</dbReference>
<evidence type="ECO:0000259" key="13">
    <source>
        <dbReference type="PROSITE" id="PS50109"/>
    </source>
</evidence>
<dbReference type="Gene3D" id="3.30.450.20">
    <property type="entry name" value="PAS domain"/>
    <property type="match status" value="1"/>
</dbReference>
<dbReference type="OrthoDB" id="9121563at2"/>
<dbReference type="InterPro" id="IPR036890">
    <property type="entry name" value="HATPase_C_sf"/>
</dbReference>
<dbReference type="Pfam" id="PF02518">
    <property type="entry name" value="HATPase_c"/>
    <property type="match status" value="1"/>
</dbReference>
<organism evidence="15 16">
    <name type="scientific">Janthinobacterium psychrotolerans</name>
    <dbReference type="NCBI Taxonomy" id="1747903"/>
    <lineage>
        <taxon>Bacteria</taxon>
        <taxon>Pseudomonadati</taxon>
        <taxon>Pseudomonadota</taxon>
        <taxon>Betaproteobacteria</taxon>
        <taxon>Burkholderiales</taxon>
        <taxon>Oxalobacteraceae</taxon>
        <taxon>Janthinobacterium</taxon>
    </lineage>
</organism>
<evidence type="ECO:0000256" key="12">
    <source>
        <dbReference type="ARBA" id="ARBA00023136"/>
    </source>
</evidence>
<evidence type="ECO:0000256" key="6">
    <source>
        <dbReference type="ARBA" id="ARBA00022692"/>
    </source>
</evidence>
<evidence type="ECO:0000256" key="3">
    <source>
        <dbReference type="ARBA" id="ARBA00012438"/>
    </source>
</evidence>
<keyword evidence="11" id="KW-0902">Two-component regulatory system</keyword>
<evidence type="ECO:0000256" key="10">
    <source>
        <dbReference type="ARBA" id="ARBA00022989"/>
    </source>
</evidence>
<evidence type="ECO:0000256" key="11">
    <source>
        <dbReference type="ARBA" id="ARBA00023012"/>
    </source>
</evidence>
<keyword evidence="5" id="KW-0808">Transferase</keyword>
<comment type="caution">
    <text evidence="15">The sequence shown here is derived from an EMBL/GenBank/DDBJ whole genome shotgun (WGS) entry which is preliminary data.</text>
</comment>
<proteinExistence type="predicted"/>
<dbReference type="PANTHER" id="PTHR42878:SF7">
    <property type="entry name" value="SENSOR HISTIDINE KINASE GLRK"/>
    <property type="match status" value="1"/>
</dbReference>
<dbReference type="GO" id="GO:0007234">
    <property type="term" value="P:osmosensory signaling via phosphorelay pathway"/>
    <property type="evidence" value="ECO:0007669"/>
    <property type="project" value="TreeGrafter"/>
</dbReference>
<name>A0A1A7C4L1_9BURK</name>
<protein>
    <recommendedName>
        <fullName evidence="3">histidine kinase</fullName>
        <ecNumber evidence="3">2.7.13.3</ecNumber>
    </recommendedName>
</protein>